<protein>
    <recommendedName>
        <fullName evidence="5">C-type lysozyme inhibitor domain-containing protein</fullName>
    </recommendedName>
</protein>
<accession>A0A4Y8AWF8</accession>
<keyword evidence="4" id="KW-0449">Lipoprotein</keyword>
<dbReference type="RefSeq" id="WP_134246379.1">
    <property type="nucleotide sequence ID" value="NZ_SNQI01000001.1"/>
</dbReference>
<keyword evidence="3" id="KW-0564">Palmitate</keyword>
<dbReference type="AlphaFoldDB" id="A0A4Y8AWF8"/>
<evidence type="ECO:0000256" key="1">
    <source>
        <dbReference type="ARBA" id="ARBA00022729"/>
    </source>
</evidence>
<dbReference type="Proteomes" id="UP000298517">
    <property type="component" value="Unassembled WGS sequence"/>
</dbReference>
<feature type="domain" description="C-type lysozyme inhibitor" evidence="5">
    <location>
        <begin position="52"/>
        <end position="110"/>
    </location>
</feature>
<evidence type="ECO:0000256" key="3">
    <source>
        <dbReference type="ARBA" id="ARBA00023139"/>
    </source>
</evidence>
<organism evidence="6 7">
    <name type="scientific">Gramella jeungdoensis</name>
    <dbReference type="NCBI Taxonomy" id="708091"/>
    <lineage>
        <taxon>Bacteria</taxon>
        <taxon>Pseudomonadati</taxon>
        <taxon>Bacteroidota</taxon>
        <taxon>Flavobacteriia</taxon>
        <taxon>Flavobacteriales</taxon>
        <taxon>Flavobacteriaceae</taxon>
        <taxon>Christiangramia</taxon>
    </lineage>
</organism>
<comment type="caution">
    <text evidence="6">The sequence shown here is derived from an EMBL/GenBank/DDBJ whole genome shotgun (WGS) entry which is preliminary data.</text>
</comment>
<keyword evidence="1" id="KW-0732">Signal</keyword>
<evidence type="ECO:0000256" key="4">
    <source>
        <dbReference type="ARBA" id="ARBA00023288"/>
    </source>
</evidence>
<dbReference type="InterPro" id="IPR018660">
    <property type="entry name" value="MliC"/>
</dbReference>
<reference evidence="6 7" key="1">
    <citation type="journal article" date="2011" name="J. Microbiol.">
        <title>Gramella jeungdoensis sp. nov., isolated from a solar saltern in Korea.</title>
        <authorList>
            <person name="Joung Y."/>
            <person name="Kim H."/>
            <person name="Jang T."/>
            <person name="Ahn T.S."/>
            <person name="Joh K."/>
        </authorList>
    </citation>
    <scope>NUCLEOTIDE SEQUENCE [LARGE SCALE GENOMIC DNA]</scope>
    <source>
        <strain evidence="6 7">KCTC 23123</strain>
    </source>
</reference>
<keyword evidence="7" id="KW-1185">Reference proteome</keyword>
<gene>
    <name evidence="6" type="ORF">E2488_00505</name>
</gene>
<evidence type="ECO:0000259" key="5">
    <source>
        <dbReference type="Pfam" id="PF09864"/>
    </source>
</evidence>
<dbReference type="PROSITE" id="PS51257">
    <property type="entry name" value="PROKAR_LIPOPROTEIN"/>
    <property type="match status" value="1"/>
</dbReference>
<proteinExistence type="predicted"/>
<name>A0A4Y8AWF8_9FLAO</name>
<dbReference type="OrthoDB" id="1273481at2"/>
<dbReference type="EMBL" id="SNQI01000001">
    <property type="protein sequence ID" value="TEW76364.1"/>
    <property type="molecule type" value="Genomic_DNA"/>
</dbReference>
<dbReference type="SUPFAM" id="SSF141488">
    <property type="entry name" value="YdhA-like"/>
    <property type="match status" value="1"/>
</dbReference>
<sequence length="121" mass="13657">MTKQLLTIALVAMVFIIACNQKTKKVNQESTKTETMSMDSDNIITQSLTDKNGYTLKMTFDNARSIVTIEFKGEQTALIRKIAASGIWYVNDHFELRGKGNDIQLKKDGKLIFNHLDNLGE</sequence>
<evidence type="ECO:0000313" key="6">
    <source>
        <dbReference type="EMBL" id="TEW76364.1"/>
    </source>
</evidence>
<dbReference type="Pfam" id="PF09864">
    <property type="entry name" value="MliC"/>
    <property type="match status" value="1"/>
</dbReference>
<evidence type="ECO:0000313" key="7">
    <source>
        <dbReference type="Proteomes" id="UP000298517"/>
    </source>
</evidence>
<dbReference type="Gene3D" id="2.40.128.200">
    <property type="match status" value="1"/>
</dbReference>
<dbReference type="InterPro" id="IPR036328">
    <property type="entry name" value="MliC_sf"/>
</dbReference>
<evidence type="ECO:0000256" key="2">
    <source>
        <dbReference type="ARBA" id="ARBA00023136"/>
    </source>
</evidence>
<keyword evidence="2" id="KW-0472">Membrane</keyword>